<evidence type="ECO:0000313" key="2">
    <source>
        <dbReference type="Proteomes" id="UP000253104"/>
    </source>
</evidence>
<reference evidence="1 2" key="1">
    <citation type="journal article" date="2018" name="ISME J.">
        <title>Involvement of Burkholderiaceae and sulfurous volatiles in disease-suppressive soils.</title>
        <authorList>
            <person name="Carrion V.J."/>
            <person name="Cordovez V."/>
            <person name="Tyc O."/>
            <person name="Etalo D.W."/>
            <person name="de Bruijn I."/>
            <person name="de Jager V.C."/>
            <person name="Medema M.H."/>
            <person name="Eberl L."/>
            <person name="Raaijmakers J.M."/>
        </authorList>
    </citation>
    <scope>NUCLEOTIDE SEQUENCE [LARGE SCALE GENOMIC DNA]</scope>
    <source>
        <strain evidence="2">mHSR5</strain>
    </source>
</reference>
<protein>
    <submittedName>
        <fullName evidence="1">Uncharacterized protein</fullName>
    </submittedName>
</protein>
<proteinExistence type="predicted"/>
<evidence type="ECO:0000313" key="1">
    <source>
        <dbReference type="EMBL" id="AXF23442.1"/>
    </source>
</evidence>
<name>A0A2Z5N1Q0_BURPY</name>
<dbReference type="Proteomes" id="UP000253104">
    <property type="component" value="Chromosome mHSR5_B"/>
</dbReference>
<dbReference type="EMBL" id="CP024903">
    <property type="protein sequence ID" value="AXF23442.1"/>
    <property type="molecule type" value="Genomic_DNA"/>
</dbReference>
<sequence>MNFSLDLEKAETFRLAKFENADAAFFSRRVVLFEGESDDAYCRAGPATLGGAGVGKRPAVGRRGGRARP</sequence>
<gene>
    <name evidence="1" type="ORF">CUJ89_23775</name>
</gene>
<organism evidence="1 2">
    <name type="scientific">Burkholderia pyrrocinia</name>
    <name type="common">Pseudomonas pyrrocinia</name>
    <dbReference type="NCBI Taxonomy" id="60550"/>
    <lineage>
        <taxon>Bacteria</taxon>
        <taxon>Pseudomonadati</taxon>
        <taxon>Pseudomonadota</taxon>
        <taxon>Betaproteobacteria</taxon>
        <taxon>Burkholderiales</taxon>
        <taxon>Burkholderiaceae</taxon>
        <taxon>Burkholderia</taxon>
        <taxon>Burkholderia cepacia complex</taxon>
    </lineage>
</organism>
<dbReference type="AlphaFoldDB" id="A0A2Z5N1Q0"/>
<accession>A0A2Z5N1Q0</accession>